<comment type="subcellular location">
    <subcellularLocation>
        <location evidence="1">Cell membrane</location>
        <topology evidence="1">Single-pass membrane protein</topology>
    </subcellularLocation>
</comment>
<dbReference type="GO" id="GO:0022857">
    <property type="term" value="F:transmembrane transporter activity"/>
    <property type="evidence" value="ECO:0007669"/>
    <property type="project" value="InterPro"/>
</dbReference>
<evidence type="ECO:0000313" key="6">
    <source>
        <dbReference type="EMBL" id="KKN37857.1"/>
    </source>
</evidence>
<sequence length="126" mass="13549">MRFPMPPRRPVAESVVPMINVVFLLLIFFMMSATIMPAPPFDVTLPETNAQMAVAGETDIYISASGDVSFQDALNDAAWALLAAQPATNTVTLRADAKLSAAKLARVVSRLSQIGHAQIEIAIRVP</sequence>
<dbReference type="AlphaFoldDB" id="A0A0F9QLL5"/>
<comment type="caution">
    <text evidence="6">The sequence shown here is derived from an EMBL/GenBank/DDBJ whole genome shotgun (WGS) entry which is preliminary data.</text>
</comment>
<dbReference type="Pfam" id="PF02472">
    <property type="entry name" value="ExbD"/>
    <property type="match status" value="1"/>
</dbReference>
<evidence type="ECO:0008006" key="7">
    <source>
        <dbReference type="Google" id="ProtNLM"/>
    </source>
</evidence>
<dbReference type="GO" id="GO:0005886">
    <property type="term" value="C:plasma membrane"/>
    <property type="evidence" value="ECO:0007669"/>
    <property type="project" value="UniProtKB-SubCell"/>
</dbReference>
<dbReference type="InterPro" id="IPR003400">
    <property type="entry name" value="ExbD"/>
</dbReference>
<dbReference type="PANTHER" id="PTHR30558:SF3">
    <property type="entry name" value="BIOPOLYMER TRANSPORT PROTEIN EXBD-RELATED"/>
    <property type="match status" value="1"/>
</dbReference>
<gene>
    <name evidence="6" type="ORF">LCGC14_0759330</name>
</gene>
<reference evidence="6" key="1">
    <citation type="journal article" date="2015" name="Nature">
        <title>Complex archaea that bridge the gap between prokaryotes and eukaryotes.</title>
        <authorList>
            <person name="Spang A."/>
            <person name="Saw J.H."/>
            <person name="Jorgensen S.L."/>
            <person name="Zaremba-Niedzwiedzka K."/>
            <person name="Martijn J."/>
            <person name="Lind A.E."/>
            <person name="van Eijk R."/>
            <person name="Schleper C."/>
            <person name="Guy L."/>
            <person name="Ettema T.J."/>
        </authorList>
    </citation>
    <scope>NUCLEOTIDE SEQUENCE</scope>
</reference>
<evidence type="ECO:0000256" key="5">
    <source>
        <dbReference type="ARBA" id="ARBA00023136"/>
    </source>
</evidence>
<evidence type="ECO:0000256" key="1">
    <source>
        <dbReference type="ARBA" id="ARBA00004162"/>
    </source>
</evidence>
<keyword evidence="5" id="KW-0472">Membrane</keyword>
<keyword evidence="4" id="KW-1133">Transmembrane helix</keyword>
<proteinExistence type="predicted"/>
<dbReference type="PANTHER" id="PTHR30558">
    <property type="entry name" value="EXBD MEMBRANE COMPONENT OF PMF-DRIVEN MACROMOLECULE IMPORT SYSTEM"/>
    <property type="match status" value="1"/>
</dbReference>
<evidence type="ECO:0000256" key="2">
    <source>
        <dbReference type="ARBA" id="ARBA00022475"/>
    </source>
</evidence>
<name>A0A0F9QLL5_9ZZZZ</name>
<organism evidence="6">
    <name type="scientific">marine sediment metagenome</name>
    <dbReference type="NCBI Taxonomy" id="412755"/>
    <lineage>
        <taxon>unclassified sequences</taxon>
        <taxon>metagenomes</taxon>
        <taxon>ecological metagenomes</taxon>
    </lineage>
</organism>
<dbReference type="EMBL" id="LAZR01001866">
    <property type="protein sequence ID" value="KKN37857.1"/>
    <property type="molecule type" value="Genomic_DNA"/>
</dbReference>
<keyword evidence="2" id="KW-1003">Cell membrane</keyword>
<evidence type="ECO:0000256" key="3">
    <source>
        <dbReference type="ARBA" id="ARBA00022692"/>
    </source>
</evidence>
<accession>A0A0F9QLL5</accession>
<protein>
    <recommendedName>
        <fullName evidence="7">Biopolymer transport protein ExbD/TolR</fullName>
    </recommendedName>
</protein>
<keyword evidence="3" id="KW-0812">Transmembrane</keyword>
<evidence type="ECO:0000256" key="4">
    <source>
        <dbReference type="ARBA" id="ARBA00022989"/>
    </source>
</evidence>